<dbReference type="GO" id="GO:0022625">
    <property type="term" value="C:cytosolic large ribosomal subunit"/>
    <property type="evidence" value="ECO:0007669"/>
    <property type="project" value="TreeGrafter"/>
</dbReference>
<reference evidence="5" key="1">
    <citation type="journal article" date="2023" name="Nat. Microbiol.">
        <title>Babesia duncani multi-omics identifies virulence factors and drug targets.</title>
        <authorList>
            <person name="Singh P."/>
            <person name="Lonardi S."/>
            <person name="Liang Q."/>
            <person name="Vydyam P."/>
            <person name="Khabirova E."/>
            <person name="Fang T."/>
            <person name="Gihaz S."/>
            <person name="Thekkiniath J."/>
            <person name="Munshi M."/>
            <person name="Abel S."/>
            <person name="Ciampossin L."/>
            <person name="Batugedara G."/>
            <person name="Gupta M."/>
            <person name="Lu X.M."/>
            <person name="Lenz T."/>
            <person name="Chakravarty S."/>
            <person name="Cornillot E."/>
            <person name="Hu Y."/>
            <person name="Ma W."/>
            <person name="Gonzalez L.M."/>
            <person name="Sanchez S."/>
            <person name="Estrada K."/>
            <person name="Sanchez-Flores A."/>
            <person name="Montero E."/>
            <person name="Harb O.S."/>
            <person name="Le Roch K.G."/>
            <person name="Mamoun C.B."/>
        </authorList>
    </citation>
    <scope>NUCLEOTIDE SEQUENCE</scope>
    <source>
        <strain evidence="5">WA1</strain>
    </source>
</reference>
<dbReference type="PANTHER" id="PTHR10965">
    <property type="entry name" value="60S RIBOSOMAL PROTEIN L38"/>
    <property type="match status" value="1"/>
</dbReference>
<protein>
    <submittedName>
        <fullName evidence="5">Bifunctional Ribosomal protein L38e superfamily/Ribosomal protein L38e</fullName>
    </submittedName>
</protein>
<dbReference type="GO" id="GO:0006412">
    <property type="term" value="P:translation"/>
    <property type="evidence" value="ECO:0007669"/>
    <property type="project" value="InterPro"/>
</dbReference>
<evidence type="ECO:0000313" key="5">
    <source>
        <dbReference type="EMBL" id="KAK2197272.1"/>
    </source>
</evidence>
<gene>
    <name evidence="5" type="ORF">BdWA1_000271</name>
</gene>
<dbReference type="InterPro" id="IPR002675">
    <property type="entry name" value="Ribosomal_eL38"/>
</dbReference>
<evidence type="ECO:0000256" key="3">
    <source>
        <dbReference type="ARBA" id="ARBA00023274"/>
    </source>
</evidence>
<dbReference type="GO" id="GO:0003735">
    <property type="term" value="F:structural constituent of ribosome"/>
    <property type="evidence" value="ECO:0007669"/>
    <property type="project" value="InterPro"/>
</dbReference>
<name>A0AAD9PM11_9APIC</name>
<evidence type="ECO:0000256" key="2">
    <source>
        <dbReference type="ARBA" id="ARBA00022980"/>
    </source>
</evidence>
<dbReference type="KEGG" id="bdw:94334569"/>
<evidence type="ECO:0000256" key="1">
    <source>
        <dbReference type="ARBA" id="ARBA00007803"/>
    </source>
</evidence>
<comment type="similarity">
    <text evidence="1 4">Belongs to the eukaryotic ribosomal protein eL38 family.</text>
</comment>
<keyword evidence="2 4" id="KW-0689">Ribosomal protein</keyword>
<keyword evidence="6" id="KW-1185">Reference proteome</keyword>
<evidence type="ECO:0000313" key="6">
    <source>
        <dbReference type="Proteomes" id="UP001214638"/>
    </source>
</evidence>
<dbReference type="InterPro" id="IPR038464">
    <property type="entry name" value="Ribosomal_eL38_sf"/>
</dbReference>
<keyword evidence="3 4" id="KW-0687">Ribonucleoprotein</keyword>
<dbReference type="EMBL" id="JALLKP010000001">
    <property type="protein sequence ID" value="KAK2197272.1"/>
    <property type="molecule type" value="Genomic_DNA"/>
</dbReference>
<dbReference type="GeneID" id="94334569"/>
<dbReference type="Proteomes" id="UP001214638">
    <property type="component" value="Unassembled WGS sequence"/>
</dbReference>
<evidence type="ECO:0000256" key="4">
    <source>
        <dbReference type="RuleBase" id="RU003445"/>
    </source>
</evidence>
<dbReference type="RefSeq" id="XP_067804114.1">
    <property type="nucleotide sequence ID" value="XM_067945323.1"/>
</dbReference>
<sequence length="87" mass="9950">MINHFEADNMPRAFKDLREYLACLKREDATRVTIYKKKVKGALVLTKFKVRCSRYVYTLTVPNQAKAAKIEASIPSHLQKVIVPKGV</sequence>
<dbReference type="Pfam" id="PF01781">
    <property type="entry name" value="Ribosomal_L38e"/>
    <property type="match status" value="1"/>
</dbReference>
<dbReference type="GO" id="GO:0022618">
    <property type="term" value="P:protein-RNA complex assembly"/>
    <property type="evidence" value="ECO:0007669"/>
    <property type="project" value="TreeGrafter"/>
</dbReference>
<comment type="caution">
    <text evidence="5">The sequence shown here is derived from an EMBL/GenBank/DDBJ whole genome shotgun (WGS) entry which is preliminary data.</text>
</comment>
<dbReference type="AlphaFoldDB" id="A0AAD9PM11"/>
<proteinExistence type="inferred from homology"/>
<accession>A0AAD9PM11</accession>
<organism evidence="5 6">
    <name type="scientific">Babesia duncani</name>
    <dbReference type="NCBI Taxonomy" id="323732"/>
    <lineage>
        <taxon>Eukaryota</taxon>
        <taxon>Sar</taxon>
        <taxon>Alveolata</taxon>
        <taxon>Apicomplexa</taxon>
        <taxon>Aconoidasida</taxon>
        <taxon>Piroplasmida</taxon>
        <taxon>Babesiidae</taxon>
        <taxon>Babesia</taxon>
    </lineage>
</organism>
<dbReference type="PANTHER" id="PTHR10965:SF0">
    <property type="entry name" value="LARGE RIBOSOMAL SUBUNIT PROTEIN EL38"/>
    <property type="match status" value="1"/>
</dbReference>
<dbReference type="Gene3D" id="3.30.720.90">
    <property type="match status" value="1"/>
</dbReference>